<organism evidence="1 2">
    <name type="scientific">Fulvivirga sediminis</name>
    <dbReference type="NCBI Taxonomy" id="2803949"/>
    <lineage>
        <taxon>Bacteria</taxon>
        <taxon>Pseudomonadati</taxon>
        <taxon>Bacteroidota</taxon>
        <taxon>Cytophagia</taxon>
        <taxon>Cytophagales</taxon>
        <taxon>Fulvivirgaceae</taxon>
        <taxon>Fulvivirga</taxon>
    </lineage>
</organism>
<dbReference type="RefSeq" id="WP_202245694.1">
    <property type="nucleotide sequence ID" value="NZ_JAESIY010000009.1"/>
</dbReference>
<keyword evidence="2" id="KW-1185">Reference proteome</keyword>
<comment type="caution">
    <text evidence="1">The sequence shown here is derived from an EMBL/GenBank/DDBJ whole genome shotgun (WGS) entry which is preliminary data.</text>
</comment>
<reference evidence="1" key="1">
    <citation type="submission" date="2021-01" db="EMBL/GenBank/DDBJ databases">
        <title>Fulvivirga kasyanovii gen. nov., sp nov., a novel member of the phylum Bacteroidetes isolated from seawater in a mussel farm.</title>
        <authorList>
            <person name="Zhao L.-H."/>
            <person name="Wang Z.-J."/>
        </authorList>
    </citation>
    <scope>NUCLEOTIDE SEQUENCE</scope>
    <source>
        <strain evidence="1">2943</strain>
    </source>
</reference>
<dbReference type="EMBL" id="JAESIY010000009">
    <property type="protein sequence ID" value="MBL3657912.1"/>
    <property type="molecule type" value="Genomic_DNA"/>
</dbReference>
<evidence type="ECO:0000313" key="1">
    <source>
        <dbReference type="EMBL" id="MBL3657912.1"/>
    </source>
</evidence>
<accession>A0A937K2K5</accession>
<name>A0A937K2K5_9BACT</name>
<dbReference type="Proteomes" id="UP000659388">
    <property type="component" value="Unassembled WGS sequence"/>
</dbReference>
<gene>
    <name evidence="1" type="ORF">JL102_17305</name>
</gene>
<dbReference type="AlphaFoldDB" id="A0A937K2K5"/>
<sequence length="214" mass="24461">MALSRKVEVYSHKRLIGTSELEVTDEGMGILFGSFVPTQDYSDIRETIWKFHNSEIEENLLSLKNLRLNAQLDCGCFLYPLGGFLIFDMEDLPEKEIQFEAAGVFRHVVNDCFLSSPPRLKLSSLWETITIEQKLSFEDELFKELSPEHALVDYDCSAVATSAHNDNVLFAIHKPGDDAFDYAIVHLTWSSKQESNAAYPRVKFFKEIEEIEVV</sequence>
<protein>
    <submittedName>
        <fullName evidence="1">Uncharacterized protein</fullName>
    </submittedName>
</protein>
<proteinExistence type="predicted"/>
<evidence type="ECO:0000313" key="2">
    <source>
        <dbReference type="Proteomes" id="UP000659388"/>
    </source>
</evidence>